<evidence type="ECO:0000313" key="5">
    <source>
        <dbReference type="EMBL" id="VDN02758.1"/>
    </source>
</evidence>
<protein>
    <submittedName>
        <fullName evidence="7">G-patch domain-containing protein</fullName>
    </submittedName>
</protein>
<dbReference type="Gene3D" id="3.30.160.20">
    <property type="match status" value="1"/>
</dbReference>
<feature type="compositionally biased region" description="Basic residues" evidence="2">
    <location>
        <begin position="512"/>
        <end position="531"/>
    </location>
</feature>
<dbReference type="OMA" id="GSKWQWN"/>
<dbReference type="InterPro" id="IPR000467">
    <property type="entry name" value="G_patch_dom"/>
</dbReference>
<dbReference type="AlphaFoldDB" id="A0A158RBT1"/>
<feature type="compositionally biased region" description="Low complexity" evidence="2">
    <location>
        <begin position="483"/>
        <end position="511"/>
    </location>
</feature>
<evidence type="ECO:0000256" key="1">
    <source>
        <dbReference type="PROSITE-ProRule" id="PRU00266"/>
    </source>
</evidence>
<dbReference type="WBParaSite" id="TCLT_0000551701-mRNA-1">
    <property type="protein sequence ID" value="TCLT_0000551701-mRNA-1"/>
    <property type="gene ID" value="TCLT_0000551701"/>
</dbReference>
<organism evidence="7">
    <name type="scientific">Thelazia callipaeda</name>
    <name type="common">Oriental eyeworm</name>
    <name type="synonym">Parasitic nematode</name>
    <dbReference type="NCBI Taxonomy" id="103827"/>
    <lineage>
        <taxon>Eukaryota</taxon>
        <taxon>Metazoa</taxon>
        <taxon>Ecdysozoa</taxon>
        <taxon>Nematoda</taxon>
        <taxon>Chromadorea</taxon>
        <taxon>Rhabditida</taxon>
        <taxon>Spirurina</taxon>
        <taxon>Spiruromorpha</taxon>
        <taxon>Thelazioidea</taxon>
        <taxon>Thelaziidae</taxon>
        <taxon>Thelazia</taxon>
    </lineage>
</organism>
<feature type="compositionally biased region" description="Basic and acidic residues" evidence="2">
    <location>
        <begin position="596"/>
        <end position="605"/>
    </location>
</feature>
<dbReference type="OrthoDB" id="786951at2759"/>
<dbReference type="GO" id="GO:0051726">
    <property type="term" value="P:regulation of cell cycle"/>
    <property type="evidence" value="ECO:0007669"/>
    <property type="project" value="InterPro"/>
</dbReference>
<evidence type="ECO:0000259" key="4">
    <source>
        <dbReference type="PROSITE" id="PS50174"/>
    </source>
</evidence>
<feature type="region of interest" description="Disordered" evidence="2">
    <location>
        <begin position="224"/>
        <end position="278"/>
    </location>
</feature>
<reference evidence="5 6" key="2">
    <citation type="submission" date="2018-11" db="EMBL/GenBank/DDBJ databases">
        <authorList>
            <consortium name="Pathogen Informatics"/>
        </authorList>
    </citation>
    <scope>NUCLEOTIDE SEQUENCE [LARGE SCALE GENOMIC DNA]</scope>
</reference>
<dbReference type="GO" id="GO:0003723">
    <property type="term" value="F:RNA binding"/>
    <property type="evidence" value="ECO:0007669"/>
    <property type="project" value="UniProtKB-UniRule"/>
</dbReference>
<reference evidence="7" key="1">
    <citation type="submission" date="2016-04" db="UniProtKB">
        <authorList>
            <consortium name="WormBaseParasite"/>
        </authorList>
    </citation>
    <scope>IDENTIFICATION</scope>
</reference>
<feature type="region of interest" description="Disordered" evidence="2">
    <location>
        <begin position="321"/>
        <end position="388"/>
    </location>
</feature>
<dbReference type="SUPFAM" id="SSF54768">
    <property type="entry name" value="dsRNA-binding domain-like"/>
    <property type="match status" value="1"/>
</dbReference>
<keyword evidence="1" id="KW-0694">RNA-binding</keyword>
<dbReference type="InterPro" id="IPR014720">
    <property type="entry name" value="dsRBD_dom"/>
</dbReference>
<feature type="compositionally biased region" description="Basic and acidic residues" evidence="2">
    <location>
        <begin position="339"/>
        <end position="359"/>
    </location>
</feature>
<dbReference type="GO" id="GO:0048024">
    <property type="term" value="P:regulation of mRNA splicing, via spliceosome"/>
    <property type="evidence" value="ECO:0007669"/>
    <property type="project" value="TreeGrafter"/>
</dbReference>
<dbReference type="PANTHER" id="PTHR46528">
    <property type="entry name" value="PROTEIN SON"/>
    <property type="match status" value="1"/>
</dbReference>
<sequence>MAKDENDMAEPSSSDAIIASLINDVRRTNEPFDVKNLISGKSEAGNKMEGESDVSFSSSCMESKKCRRHKEKKIRKNKKTKHKSRPKSRSPSAKKKKYKSRSNSSLEEEDFDRSMKIVNYAIPPSVEAIMEKISDDEDDLPVGADFLSVNASSSKINEKVEELLQDVPIAVRNKTKEFKVNEEVFPLAKKRKKSESPPVVRKPRPLSEILAKVRAERDNAFIPRNIKLKQENGRSGTGPPADLLSHSCSKGSGSKPNDVEYGPKPLGALQPISDDDNDDLLVSSRKVQEPVISQSVRTTNTTKILMNNAEKGRTAIREELPHSRVNICSSNGGSTEETISDRHSASEQELSGKESERGICGKKRRERKYKKRDTRYSRRSNSSTSDSEKEWNHLLKNLIISRNKIMEHSQASRREFDRNRRRQSSFLLSYYVDSNKKVHEGSKWRWSRGDKDSNAVPTILRSKNWRQYSTKSPYTERKRRRSSSSSYSRTHSRTRSSSEISSRSSHSSYYRGSHHRHGQHYHRRDRRSSSRRRCDDDSNCLKIDKKKLLEIARKNAAQMAQLGHLPNTTEAKTQLKSGGQSVDQLVVFCQKLQQSQDKDERRQKGEVVSSDDEDLAPRRKKNEDEIDFVKHPFALKPTAPITINIPNSIPLPIKTPAQRTLEESQLRITYPVSSGLQHREKDSEWVPVKKEEIPSVCNSSQKSKLSSVAQLSEDEKVCYNFNLTNSKSLILIEIHLYLIVYHRTITSVFSDFGTITADMFVLPPPPTPPVLASFTQPASYLLHLPPPPPPPDLGAEYANPSSHNQSQNITGNLNYGNVVTVPEEESVFRESKSLHTPSNVGRVMADRVRATKMLAKDPNDYQARRLLNEADQQAILLIIQTLRKIWDLAVNIIHFSCDYLFHLPNLCVLFHDLEINAWAESKRSLPGKFTGSTGVEVLNAHQLGPNNSRFSLWAKKDFLKQANVVNSDVGLKLMQKMGWTPGEGLGKGKDGPLEPLMLDIKSDRKGLVATEELQGLKKSRSNFCCNVTGKHPVSMLMEYCSKKKWPTPKFTCLETGPPNNRRFLWKAVVNDVEYQPAIPSSSKKTGKAHACQIALQSLGLLARDSPLPVLL</sequence>
<evidence type="ECO:0000313" key="6">
    <source>
        <dbReference type="Proteomes" id="UP000276776"/>
    </source>
</evidence>
<feature type="compositionally biased region" description="Polar residues" evidence="2">
    <location>
        <begin position="246"/>
        <end position="255"/>
    </location>
</feature>
<feature type="region of interest" description="Disordered" evidence="2">
    <location>
        <begin position="593"/>
        <end position="623"/>
    </location>
</feature>
<dbReference type="InterPro" id="IPR032922">
    <property type="entry name" value="SON"/>
</dbReference>
<keyword evidence="6" id="KW-1185">Reference proteome</keyword>
<dbReference type="STRING" id="103827.A0A158RBT1"/>
<evidence type="ECO:0000313" key="7">
    <source>
        <dbReference type="WBParaSite" id="TCLT_0000551701-mRNA-1"/>
    </source>
</evidence>
<proteinExistence type="predicted"/>
<feature type="compositionally biased region" description="Basic residues" evidence="2">
    <location>
        <begin position="360"/>
        <end position="373"/>
    </location>
</feature>
<feature type="region of interest" description="Disordered" evidence="2">
    <location>
        <begin position="23"/>
        <end position="110"/>
    </location>
</feature>
<dbReference type="CDD" id="cd19870">
    <property type="entry name" value="DSRM_SON-like"/>
    <property type="match status" value="1"/>
</dbReference>
<evidence type="ECO:0000259" key="3">
    <source>
        <dbReference type="PROSITE" id="PS50137"/>
    </source>
</evidence>
<name>A0A158RBT1_THECL</name>
<accession>A0A158RBT1</accession>
<feature type="domain" description="G-patch" evidence="4">
    <location>
        <begin position="966"/>
        <end position="1012"/>
    </location>
</feature>
<dbReference type="SMART" id="SM00358">
    <property type="entry name" value="DSRM"/>
    <property type="match status" value="1"/>
</dbReference>
<feature type="domain" description="DRBM" evidence="3">
    <location>
        <begin position="1031"/>
        <end position="1100"/>
    </location>
</feature>
<dbReference type="EMBL" id="UYYF01004343">
    <property type="protein sequence ID" value="VDN02758.1"/>
    <property type="molecule type" value="Genomic_DNA"/>
</dbReference>
<dbReference type="SMART" id="SM00443">
    <property type="entry name" value="G_patch"/>
    <property type="match status" value="1"/>
</dbReference>
<dbReference type="PANTHER" id="PTHR46528:SF1">
    <property type="entry name" value="PROTEIN SON"/>
    <property type="match status" value="1"/>
</dbReference>
<dbReference type="PROSITE" id="PS50174">
    <property type="entry name" value="G_PATCH"/>
    <property type="match status" value="1"/>
</dbReference>
<feature type="region of interest" description="Disordered" evidence="2">
    <location>
        <begin position="455"/>
        <end position="537"/>
    </location>
</feature>
<dbReference type="Pfam" id="PF01585">
    <property type="entry name" value="G-patch"/>
    <property type="match status" value="1"/>
</dbReference>
<feature type="compositionally biased region" description="Polar residues" evidence="2">
    <location>
        <begin position="326"/>
        <end position="337"/>
    </location>
</feature>
<feature type="compositionally biased region" description="Basic residues" evidence="2">
    <location>
        <begin position="65"/>
        <end position="100"/>
    </location>
</feature>
<dbReference type="Pfam" id="PF00035">
    <property type="entry name" value="dsrm"/>
    <property type="match status" value="1"/>
</dbReference>
<gene>
    <name evidence="5" type="ORF">TCLT_LOCUS5506</name>
</gene>
<evidence type="ECO:0000256" key="2">
    <source>
        <dbReference type="SAM" id="MobiDB-lite"/>
    </source>
</evidence>
<feature type="compositionally biased region" description="Basic and acidic residues" evidence="2">
    <location>
        <begin position="24"/>
        <end position="33"/>
    </location>
</feature>
<dbReference type="Proteomes" id="UP000276776">
    <property type="component" value="Unassembled WGS sequence"/>
</dbReference>
<dbReference type="PROSITE" id="PS50137">
    <property type="entry name" value="DS_RBD"/>
    <property type="match status" value="1"/>
</dbReference>